<dbReference type="EMBL" id="QEAQ01000109">
    <property type="protein sequence ID" value="TPX55447.1"/>
    <property type="molecule type" value="Genomic_DNA"/>
</dbReference>
<evidence type="ECO:0000259" key="4">
    <source>
        <dbReference type="Pfam" id="PF04841"/>
    </source>
</evidence>
<dbReference type="PANTHER" id="PTHR12811:SF0">
    <property type="entry name" value="VACUOLAR PROTEIN SORTING-ASSOCIATED PROTEIN 16 HOMOLOG"/>
    <property type="match status" value="1"/>
</dbReference>
<dbReference type="GO" id="GO:0042144">
    <property type="term" value="P:vacuole fusion, non-autophagic"/>
    <property type="evidence" value="ECO:0007669"/>
    <property type="project" value="TreeGrafter"/>
</dbReference>
<dbReference type="GO" id="GO:0005768">
    <property type="term" value="C:endosome"/>
    <property type="evidence" value="ECO:0007669"/>
    <property type="project" value="TreeGrafter"/>
</dbReference>
<dbReference type="Pfam" id="PF04841">
    <property type="entry name" value="Vps16_N"/>
    <property type="match status" value="1"/>
</dbReference>
<comment type="similarity">
    <text evidence="1 2">Belongs to the VPS16 family.</text>
</comment>
<sequence length="887" mass="99042">MLSAAPASPTANWNLLGDRFYCKYETYVMSWKNMNLSKYRIAVAPFGGPIAMIRDDKQVLALSSQSTKPDMHIYTSAGALISQFQWEKGRIMGMGWTDSEQLICVLETGAARLYNIHGEFIQFSLGEEAKEYGVLECRLWSSGLVVLTQNYKLIAITNLDEPRPQALADPGLSQLPFSWAIIPPQYTLSRHLEVIIAVDASVMVVDAVTKQDQALTQGPFTRMSVSPNGKFLALFTADGRLWVLSTDFQNKLAEFSTSSDSPPIQMTWCGIDSVVLHWPDTVLMVGPFGDWIKYSFDGTVHLVSELDGVRIISTDKCEFLQRVPSATEAIFKIGSTSPGAVLYDAFEHFEKKSPRADENIRNIRAELADAVDTCLEGAANELNPGRQRTLLKAAAFGKCFLSSYNANRFVSMCQTLRILNAVRHFEIGIPLTYNQYERLTPQVLSDRLVNRHHHLLALRLCEYLNLPRDRVWIHWACAKIKTSVDDEETLCRLIVDKLGGREFGVSFTEVAKTAHESGQTKLATKLLDYEPQAANQVPLLMSMEEDELALNKAIESGDTDLVHLVILHMKRKLSPAEFFRIISSKPLASSLLESYCKEQDPQLLRDFYYQDDRNVDTANVLIIEGHDCEVLADRINKFKIANKLYQDDKEHAFEISATEDAIKLLTHQETLTRELSQDFLGLSAVETIMKLIELNQSNKAAKIKSDLKISDKKFWWIRIKSLIQMHDWEGLEKFAKANSKQGYGGIVDGLIRLKTPTAVIQAQKYVELMKKAGGQQAKDACDQLLAGCAREPNNDIKFSPGLKSLRLNRPIEPRTLVPKSNSGTLGLWGEPCIEGDIPAGLNLTYDGDAATFVLTGTPTERGKTKLAIVARGGGGVVHRVDVKINVK</sequence>
<dbReference type="GO" id="GO:0030897">
    <property type="term" value="C:HOPS complex"/>
    <property type="evidence" value="ECO:0007669"/>
    <property type="project" value="TreeGrafter"/>
</dbReference>
<dbReference type="GO" id="GO:0016197">
    <property type="term" value="P:endosomal transport"/>
    <property type="evidence" value="ECO:0007669"/>
    <property type="project" value="TreeGrafter"/>
</dbReference>
<accession>A0A507DW80</accession>
<evidence type="ECO:0000313" key="6">
    <source>
        <dbReference type="Proteomes" id="UP000318582"/>
    </source>
</evidence>
<reference evidence="5 6" key="1">
    <citation type="journal article" date="2019" name="Sci. Rep.">
        <title>Comparative genomics of chytrid fungi reveal insights into the obligate biotrophic and pathogenic lifestyle of Synchytrium endobioticum.</title>
        <authorList>
            <person name="van de Vossenberg B.T.L.H."/>
            <person name="Warris S."/>
            <person name="Nguyen H.D.T."/>
            <person name="van Gent-Pelzer M.P.E."/>
            <person name="Joly D.L."/>
            <person name="van de Geest H.C."/>
            <person name="Bonants P.J.M."/>
            <person name="Smith D.S."/>
            <person name="Levesque C.A."/>
            <person name="van der Lee T.A.J."/>
        </authorList>
    </citation>
    <scope>NUCLEOTIDE SEQUENCE [LARGE SCALE GENOMIC DNA]</scope>
    <source>
        <strain evidence="5 6">CBS 809.83</strain>
    </source>
</reference>
<dbReference type="InterPro" id="IPR015943">
    <property type="entry name" value="WD40/YVTN_repeat-like_dom_sf"/>
</dbReference>
<feature type="domain" description="Vps16 N-terminal" evidence="4">
    <location>
        <begin position="9"/>
        <end position="410"/>
    </location>
</feature>
<dbReference type="GO" id="GO:0006886">
    <property type="term" value="P:intracellular protein transport"/>
    <property type="evidence" value="ECO:0007669"/>
    <property type="project" value="InterPro"/>
</dbReference>
<name>A0A507DW80_9FUNG</name>
<dbReference type="InterPro" id="IPR006926">
    <property type="entry name" value="Vps16_N"/>
</dbReference>
<feature type="domain" description="Vps16 C-terminal" evidence="3">
    <location>
        <begin position="505"/>
        <end position="779"/>
    </location>
</feature>
<dbReference type="Gene3D" id="1.10.150.780">
    <property type="entry name" value="Vps16, C-terminal region"/>
    <property type="match status" value="1"/>
</dbReference>
<dbReference type="AlphaFoldDB" id="A0A507DW80"/>
<dbReference type="PANTHER" id="PTHR12811">
    <property type="entry name" value="VACUOLAR PROTEIN SORTING VPS16"/>
    <property type="match status" value="1"/>
</dbReference>
<dbReference type="InterPro" id="IPR016534">
    <property type="entry name" value="VPS16"/>
</dbReference>
<dbReference type="InterPro" id="IPR006925">
    <property type="entry name" value="Vps16_C"/>
</dbReference>
<comment type="function">
    <text evidence="2">Essential for vacuolar protein sorting. Required for vacuole biogenesis, stability and to maintain vacuole morphology.</text>
</comment>
<comment type="caution">
    <text evidence="5">The sequence shown here is derived from an EMBL/GenBank/DDBJ whole genome shotgun (WGS) entry which is preliminary data.</text>
</comment>
<keyword evidence="2" id="KW-0813">Transport</keyword>
<keyword evidence="6" id="KW-1185">Reference proteome</keyword>
<keyword evidence="2" id="KW-0653">Protein transport</keyword>
<evidence type="ECO:0000256" key="2">
    <source>
        <dbReference type="PIRNR" id="PIRNR007949"/>
    </source>
</evidence>
<dbReference type="InterPro" id="IPR036322">
    <property type="entry name" value="WD40_repeat_dom_sf"/>
</dbReference>
<dbReference type="GO" id="GO:0003779">
    <property type="term" value="F:actin binding"/>
    <property type="evidence" value="ECO:0007669"/>
    <property type="project" value="TreeGrafter"/>
</dbReference>
<proteinExistence type="inferred from homology"/>
<dbReference type="SUPFAM" id="SSF50978">
    <property type="entry name" value="WD40 repeat-like"/>
    <property type="match status" value="1"/>
</dbReference>
<dbReference type="PIRSF" id="PIRSF007949">
    <property type="entry name" value="VPS16"/>
    <property type="match status" value="1"/>
</dbReference>
<protein>
    <recommendedName>
        <fullName evidence="2">Probable vacuolar protein sorting-associated protein 16 homolog</fullName>
    </recommendedName>
</protein>
<evidence type="ECO:0000259" key="3">
    <source>
        <dbReference type="Pfam" id="PF04840"/>
    </source>
</evidence>
<dbReference type="Gene3D" id="2.130.10.10">
    <property type="entry name" value="YVTN repeat-like/Quinoprotein amine dehydrogenase"/>
    <property type="match status" value="1"/>
</dbReference>
<dbReference type="Pfam" id="PF04840">
    <property type="entry name" value="Vps16_C"/>
    <property type="match status" value="1"/>
</dbReference>
<dbReference type="InterPro" id="IPR038132">
    <property type="entry name" value="Vps16_C_sf"/>
</dbReference>
<evidence type="ECO:0000256" key="1">
    <source>
        <dbReference type="ARBA" id="ARBA00009250"/>
    </source>
</evidence>
<organism evidence="5 6">
    <name type="scientific">Powellomyces hirtus</name>
    <dbReference type="NCBI Taxonomy" id="109895"/>
    <lineage>
        <taxon>Eukaryota</taxon>
        <taxon>Fungi</taxon>
        <taxon>Fungi incertae sedis</taxon>
        <taxon>Chytridiomycota</taxon>
        <taxon>Chytridiomycota incertae sedis</taxon>
        <taxon>Chytridiomycetes</taxon>
        <taxon>Spizellomycetales</taxon>
        <taxon>Powellomycetaceae</taxon>
        <taxon>Powellomyces</taxon>
    </lineage>
</organism>
<gene>
    <name evidence="5" type="ORF">PhCBS80983_g05301</name>
</gene>
<dbReference type="STRING" id="109895.A0A507DW80"/>
<evidence type="ECO:0000313" key="5">
    <source>
        <dbReference type="EMBL" id="TPX55447.1"/>
    </source>
</evidence>
<dbReference type="Proteomes" id="UP000318582">
    <property type="component" value="Unassembled WGS sequence"/>
</dbReference>